<protein>
    <recommendedName>
        <fullName evidence="4">Peptidase A2 domain-containing protein</fullName>
    </recommendedName>
</protein>
<gene>
    <name evidence="2" type="ORF">EH32_10750</name>
</gene>
<dbReference type="Gene3D" id="2.40.70.10">
    <property type="entry name" value="Acid Proteases"/>
    <property type="match status" value="2"/>
</dbReference>
<evidence type="ECO:0000313" key="3">
    <source>
        <dbReference type="Proteomes" id="UP000027866"/>
    </source>
</evidence>
<dbReference type="InterPro" id="IPR021109">
    <property type="entry name" value="Peptidase_aspartic_dom_sf"/>
</dbReference>
<evidence type="ECO:0008006" key="4">
    <source>
        <dbReference type="Google" id="ProtNLM"/>
    </source>
</evidence>
<name>A0A074MEC0_9SPHN</name>
<dbReference type="InterPro" id="IPR034122">
    <property type="entry name" value="Retropepsin-like_bacterial"/>
</dbReference>
<accession>A0A074MEC0</accession>
<feature type="chain" id="PRO_5001697117" description="Peptidase A2 domain-containing protein" evidence="1">
    <location>
        <begin position="25"/>
        <end position="334"/>
    </location>
</feature>
<dbReference type="RefSeq" id="WP_034903081.1">
    <property type="nucleotide sequence ID" value="NZ_CP017057.1"/>
</dbReference>
<dbReference type="CDD" id="cd05483">
    <property type="entry name" value="retropepsin_like_bacteria"/>
    <property type="match status" value="1"/>
</dbReference>
<dbReference type="GO" id="GO:0004190">
    <property type="term" value="F:aspartic-type endopeptidase activity"/>
    <property type="evidence" value="ECO:0007669"/>
    <property type="project" value="InterPro"/>
</dbReference>
<comment type="caution">
    <text evidence="2">The sequence shown here is derived from an EMBL/GenBank/DDBJ whole genome shotgun (WGS) entry which is preliminary data.</text>
</comment>
<dbReference type="GO" id="GO:0006508">
    <property type="term" value="P:proteolysis"/>
    <property type="evidence" value="ECO:0007669"/>
    <property type="project" value="InterPro"/>
</dbReference>
<keyword evidence="1" id="KW-0732">Signal</keyword>
<feature type="signal peptide" evidence="1">
    <location>
        <begin position="1"/>
        <end position="24"/>
    </location>
</feature>
<dbReference type="InterPro" id="IPR001969">
    <property type="entry name" value="Aspartic_peptidase_AS"/>
</dbReference>
<proteinExistence type="predicted"/>
<reference evidence="2 3" key="1">
    <citation type="submission" date="2014-04" db="EMBL/GenBank/DDBJ databases">
        <title>A comprehensive comparison of genomes of Erythrobacter spp. Strains.</title>
        <authorList>
            <person name="Zheng Q."/>
        </authorList>
    </citation>
    <scope>NUCLEOTIDE SEQUENCE [LARGE SCALE GENOMIC DNA]</scope>
    <source>
        <strain evidence="2 3">DSM 8509</strain>
    </source>
</reference>
<evidence type="ECO:0000313" key="2">
    <source>
        <dbReference type="EMBL" id="KEO93201.1"/>
    </source>
</evidence>
<keyword evidence="3" id="KW-1185">Reference proteome</keyword>
<dbReference type="PROSITE" id="PS00141">
    <property type="entry name" value="ASP_PROTEASE"/>
    <property type="match status" value="1"/>
</dbReference>
<dbReference type="Pfam" id="PF13650">
    <property type="entry name" value="Asp_protease_2"/>
    <property type="match status" value="2"/>
</dbReference>
<dbReference type="AlphaFoldDB" id="A0A074MEC0"/>
<dbReference type="EMBL" id="JMIX01000006">
    <property type="protein sequence ID" value="KEO93201.1"/>
    <property type="molecule type" value="Genomic_DNA"/>
</dbReference>
<sequence length="334" mass="35642">MTDIYKAALGLAAALGFASSAAFAEPSLDPPPPPFEQGPIAPDLAGAGTEILPLEEERFARFTVPVLIEGAGPFDFMIDTGSEATALTHEINLGLALPPFGRAILVGMASRRVVELVEVGALTVGSHTVTGLVSPLLTRAHVGADGIIGLDTLQDFRVLIDFRDETIALENTREKEGSRGGFEIVVRARPRLGQLLLTDALVEGVRATVIIDTGAQMSLANTALRDRLRAKRSQEVTATDVNGVDIIGELAVVGDLTIEGLSIKGVPLTFADPPAFEALGLKDEPVISLGMQHLKIFDRVAIDFASQRVLFDLPRDVARAMRRARRGTSYGFNR</sequence>
<dbReference type="OrthoDB" id="107347at2"/>
<evidence type="ECO:0000256" key="1">
    <source>
        <dbReference type="SAM" id="SignalP"/>
    </source>
</evidence>
<dbReference type="SUPFAM" id="SSF50630">
    <property type="entry name" value="Acid proteases"/>
    <property type="match status" value="2"/>
</dbReference>
<organism evidence="2 3">
    <name type="scientific">Erythrobacter litoralis</name>
    <dbReference type="NCBI Taxonomy" id="39960"/>
    <lineage>
        <taxon>Bacteria</taxon>
        <taxon>Pseudomonadati</taxon>
        <taxon>Pseudomonadota</taxon>
        <taxon>Alphaproteobacteria</taxon>
        <taxon>Sphingomonadales</taxon>
        <taxon>Erythrobacteraceae</taxon>
        <taxon>Erythrobacter/Porphyrobacter group</taxon>
        <taxon>Erythrobacter</taxon>
    </lineage>
</organism>
<dbReference type="Proteomes" id="UP000027866">
    <property type="component" value="Unassembled WGS sequence"/>
</dbReference>